<evidence type="ECO:0000313" key="4">
    <source>
        <dbReference type="Proteomes" id="UP001501218"/>
    </source>
</evidence>
<protein>
    <recommendedName>
        <fullName evidence="5">DUF4878 domain-containing protein</fullName>
    </recommendedName>
</protein>
<feature type="compositionally biased region" description="Low complexity" evidence="1">
    <location>
        <begin position="1"/>
        <end position="10"/>
    </location>
</feature>
<proteinExistence type="predicted"/>
<comment type="caution">
    <text evidence="3">The sequence shown here is derived from an EMBL/GenBank/DDBJ whole genome shotgun (WGS) entry which is preliminary data.</text>
</comment>
<evidence type="ECO:0000256" key="2">
    <source>
        <dbReference type="SAM" id="Phobius"/>
    </source>
</evidence>
<organism evidence="3 4">
    <name type="scientific">Saccharopolyspora halophila</name>
    <dbReference type="NCBI Taxonomy" id="405551"/>
    <lineage>
        <taxon>Bacteria</taxon>
        <taxon>Bacillati</taxon>
        <taxon>Actinomycetota</taxon>
        <taxon>Actinomycetes</taxon>
        <taxon>Pseudonocardiales</taxon>
        <taxon>Pseudonocardiaceae</taxon>
        <taxon>Saccharopolyspora</taxon>
    </lineage>
</organism>
<keyword evidence="2" id="KW-0812">Transmembrane</keyword>
<dbReference type="EMBL" id="BAAARA010000021">
    <property type="protein sequence ID" value="GAA2359340.1"/>
    <property type="molecule type" value="Genomic_DNA"/>
</dbReference>
<evidence type="ECO:0000313" key="3">
    <source>
        <dbReference type="EMBL" id="GAA2359340.1"/>
    </source>
</evidence>
<feature type="transmembrane region" description="Helical" evidence="2">
    <location>
        <begin position="90"/>
        <end position="111"/>
    </location>
</feature>
<keyword evidence="2" id="KW-1133">Transmembrane helix</keyword>
<evidence type="ECO:0008006" key="5">
    <source>
        <dbReference type="Google" id="ProtNLM"/>
    </source>
</evidence>
<reference evidence="3 4" key="1">
    <citation type="journal article" date="2019" name="Int. J. Syst. Evol. Microbiol.">
        <title>The Global Catalogue of Microorganisms (GCM) 10K type strain sequencing project: providing services to taxonomists for standard genome sequencing and annotation.</title>
        <authorList>
            <consortium name="The Broad Institute Genomics Platform"/>
            <consortium name="The Broad Institute Genome Sequencing Center for Infectious Disease"/>
            <person name="Wu L."/>
            <person name="Ma J."/>
        </authorList>
    </citation>
    <scope>NUCLEOTIDE SEQUENCE [LARGE SCALE GENOMIC DNA]</scope>
    <source>
        <strain evidence="3 4">JCM 16221</strain>
    </source>
</reference>
<keyword evidence="2" id="KW-0472">Membrane</keyword>
<dbReference type="RefSeq" id="WP_344135798.1">
    <property type="nucleotide sequence ID" value="NZ_BAAARA010000021.1"/>
</dbReference>
<sequence>MTYPPQQPGQDGWGQQGGQYPPSGPQPGGQQPGGSYPPSGGQPYGQPAPGYPQQPQQPGYGQQPPYPPQGAYQGFGGYGPPPKKKSPLPWILGGLGALVVLGVVIALVIGLSVGSGAGDPRPVAERAVSMMNEKDFTGLKNISCQRRSAQTQQAIELMEGKGAGLEQLKQMGATDSEIKQLMDSVEFDVRLESVQRNGDDRATATIAGTIGVSGTFQGVDLGSTPATPIDQRLGMVVEDGAWKLC</sequence>
<feature type="region of interest" description="Disordered" evidence="1">
    <location>
        <begin position="1"/>
        <end position="80"/>
    </location>
</feature>
<gene>
    <name evidence="3" type="ORF">GCM10009854_42460</name>
</gene>
<evidence type="ECO:0000256" key="1">
    <source>
        <dbReference type="SAM" id="MobiDB-lite"/>
    </source>
</evidence>
<accession>A0ABN3GRQ5</accession>
<dbReference type="Proteomes" id="UP001501218">
    <property type="component" value="Unassembled WGS sequence"/>
</dbReference>
<feature type="compositionally biased region" description="Low complexity" evidence="1">
    <location>
        <begin position="33"/>
        <end position="63"/>
    </location>
</feature>
<keyword evidence="4" id="KW-1185">Reference proteome</keyword>
<name>A0ABN3GRQ5_9PSEU</name>